<feature type="binding site" evidence="7">
    <location>
        <position position="382"/>
    </location>
    <ligand>
        <name>deamido-NAD(+)</name>
        <dbReference type="ChEBI" id="CHEBI:58437"/>
        <note>ligand shared between two neighboring subunits</note>
    </ligand>
</feature>
<name>A0A1H2PMT3_9BURK</name>
<dbReference type="Gene3D" id="3.60.110.10">
    <property type="entry name" value="Carbon-nitrogen hydrolase"/>
    <property type="match status" value="1"/>
</dbReference>
<dbReference type="AlphaFoldDB" id="A0A1H2PMT3"/>
<dbReference type="InterPro" id="IPR022310">
    <property type="entry name" value="NAD/GMP_synthase"/>
</dbReference>
<evidence type="ECO:0000259" key="10">
    <source>
        <dbReference type="PROSITE" id="PS50263"/>
    </source>
</evidence>
<gene>
    <name evidence="7" type="primary">nadE</name>
    <name evidence="11" type="ORF">SAMN05216551_10435</name>
</gene>
<feature type="binding site" evidence="7">
    <location>
        <begin position="299"/>
        <end position="306"/>
    </location>
    <ligand>
        <name>ATP</name>
        <dbReference type="ChEBI" id="CHEBI:30616"/>
    </ligand>
</feature>
<dbReference type="InterPro" id="IPR014445">
    <property type="entry name" value="Gln-dep_NAD_synthase"/>
</dbReference>
<dbReference type="SUPFAM" id="SSF56317">
    <property type="entry name" value="Carbon-nitrogen hydrolase"/>
    <property type="match status" value="1"/>
</dbReference>
<evidence type="ECO:0000256" key="8">
    <source>
        <dbReference type="PIRNR" id="PIRNR006630"/>
    </source>
</evidence>
<dbReference type="CDD" id="cd00553">
    <property type="entry name" value="NAD_synthase"/>
    <property type="match status" value="1"/>
</dbReference>
<comment type="function">
    <text evidence="7">Catalyzes the ATP-dependent amidation of deamido-NAD to form NAD. Uses L-glutamine as a nitrogen source.</text>
</comment>
<protein>
    <recommendedName>
        <fullName evidence="7 8">Glutamine-dependent NAD(+) synthetase</fullName>
        <ecNumber evidence="7 8">6.3.5.1</ecNumber>
    </recommendedName>
    <alternativeName>
        <fullName evidence="7 8">NAD(+) synthase [glutamine-hydrolyzing]</fullName>
    </alternativeName>
</protein>
<dbReference type="UniPathway" id="UPA00253">
    <property type="reaction ID" value="UER00334"/>
</dbReference>
<dbReference type="NCBIfam" id="TIGR00552">
    <property type="entry name" value="nadE"/>
    <property type="match status" value="1"/>
</dbReference>
<evidence type="ECO:0000256" key="7">
    <source>
        <dbReference type="HAMAP-Rule" id="MF_02090"/>
    </source>
</evidence>
<dbReference type="SUPFAM" id="SSF52402">
    <property type="entry name" value="Adenine nucleotide alpha hydrolases-like"/>
    <property type="match status" value="1"/>
</dbReference>
<evidence type="ECO:0000256" key="3">
    <source>
        <dbReference type="ARBA" id="ARBA00022598"/>
    </source>
</evidence>
<feature type="binding site" evidence="7">
    <location>
        <position position="194"/>
    </location>
    <ligand>
        <name>L-glutamine</name>
        <dbReference type="ChEBI" id="CHEBI:58359"/>
    </ligand>
</feature>
<feature type="domain" description="CN hydrolase" evidence="10">
    <location>
        <begin position="3"/>
        <end position="258"/>
    </location>
</feature>
<dbReference type="PIRSF" id="PIRSF006630">
    <property type="entry name" value="NADS_GAT"/>
    <property type="match status" value="1"/>
</dbReference>
<dbReference type="FunFam" id="3.40.50.620:FF:000106">
    <property type="entry name" value="Glutamine-dependent NAD(+) synthetase"/>
    <property type="match status" value="1"/>
</dbReference>
<organism evidence="11 12">
    <name type="scientific">Chitinasiproducens palmae</name>
    <dbReference type="NCBI Taxonomy" id="1770053"/>
    <lineage>
        <taxon>Bacteria</taxon>
        <taxon>Pseudomonadati</taxon>
        <taxon>Pseudomonadota</taxon>
        <taxon>Betaproteobacteria</taxon>
        <taxon>Burkholderiales</taxon>
        <taxon>Burkholderiaceae</taxon>
        <taxon>Chitinasiproducens</taxon>
    </lineage>
</organism>
<comment type="similarity">
    <text evidence="2 7 8">In the C-terminal section; belongs to the NAD synthetase family.</text>
</comment>
<comment type="caution">
    <text evidence="7">Lacks conserved residue(s) required for the propagation of feature annotation.</text>
</comment>
<keyword evidence="4 7" id="KW-0547">Nucleotide-binding</keyword>
<evidence type="ECO:0000256" key="2">
    <source>
        <dbReference type="ARBA" id="ARBA00007145"/>
    </source>
</evidence>
<dbReference type="EC" id="6.3.5.1" evidence="7 8"/>
<dbReference type="Gene3D" id="3.40.50.620">
    <property type="entry name" value="HUPs"/>
    <property type="match status" value="1"/>
</dbReference>
<sequence length="558" mass="60812">MRLRIALAQLNVTVGDFAGNVDRIVAAAERAHAGGARLMVAPELALSGYPPEDLLLRPAFYAQCESALEALRERLARFAGLHVVVGHPYRRNDKANAPIERGVPPRDTFNAASVLADGAVVARYLKQELPNAEVFDEKRYFAQDTAPCVFELDGVRFGIVICEDIWHRSAALLAQAAGAQVLLVPNASPYHIAKGEVRQDIVRTRIAETGLPMVYANMVGGQDELVFDGGSFVLDREGELVARLPQFEEQVGIVEFDGAAPLPGTVAATLPIEAQVYRALVLGVRDYVSKNGFPGVLIGLSGGVDSALVLAVACDALGAERVRAVMMPSRYTADISLADAKDMAARVGVRYDIVPIAPMFDAFRGALATEFAGLPEDATEENIQARVRGTLLMALSNKFGAIVLTTGNKSEMAVGYCTLYGDMAGGFAVIKDIAKTLVYRLCHYRNGSSEFGRADVIPSRILTRAPSAELRENQTDQDSLPPYEVLDEIMRRYIEEDESPRDIVAAGFSAADVNRVTRLIKINEYKRRQAPIGVRITHRAFGRDWRYPITSRYQEPAS</sequence>
<dbReference type="PANTHER" id="PTHR23090:SF9">
    <property type="entry name" value="GLUTAMINE-DEPENDENT NAD(+) SYNTHETASE"/>
    <property type="match status" value="1"/>
</dbReference>
<keyword evidence="6 7" id="KW-0520">NAD</keyword>
<comment type="similarity">
    <text evidence="9">Belongs to the NAD synthetase family.</text>
</comment>
<dbReference type="GO" id="GO:0004359">
    <property type="term" value="F:glutaminase activity"/>
    <property type="evidence" value="ECO:0007669"/>
    <property type="project" value="InterPro"/>
</dbReference>
<dbReference type="GO" id="GO:0005737">
    <property type="term" value="C:cytoplasm"/>
    <property type="evidence" value="ECO:0007669"/>
    <property type="project" value="InterPro"/>
</dbReference>
<dbReference type="STRING" id="1770053.SAMN05216551_10435"/>
<dbReference type="InterPro" id="IPR036526">
    <property type="entry name" value="C-N_Hydrolase_sf"/>
</dbReference>
<evidence type="ECO:0000313" key="11">
    <source>
        <dbReference type="EMBL" id="SDV47962.1"/>
    </source>
</evidence>
<dbReference type="Pfam" id="PF02540">
    <property type="entry name" value="NAD_synthase"/>
    <property type="match status" value="1"/>
</dbReference>
<feature type="binding site" evidence="7">
    <location>
        <position position="406"/>
    </location>
    <ligand>
        <name>ATP</name>
        <dbReference type="ChEBI" id="CHEBI:30616"/>
    </ligand>
</feature>
<evidence type="ECO:0000256" key="6">
    <source>
        <dbReference type="ARBA" id="ARBA00023027"/>
    </source>
</evidence>
<keyword evidence="12" id="KW-1185">Reference proteome</keyword>
<proteinExistence type="inferred from homology"/>
<dbReference type="GO" id="GO:0008795">
    <property type="term" value="F:NAD+ synthase activity"/>
    <property type="evidence" value="ECO:0007669"/>
    <property type="project" value="UniProtKB-UniRule"/>
</dbReference>
<evidence type="ECO:0000256" key="5">
    <source>
        <dbReference type="ARBA" id="ARBA00022840"/>
    </source>
</evidence>
<dbReference type="GO" id="GO:0005524">
    <property type="term" value="F:ATP binding"/>
    <property type="evidence" value="ECO:0007669"/>
    <property type="project" value="UniProtKB-UniRule"/>
</dbReference>
<dbReference type="HAMAP" id="MF_02090">
    <property type="entry name" value="NadE_glutamine_dep"/>
    <property type="match status" value="1"/>
</dbReference>
<evidence type="ECO:0000313" key="12">
    <source>
        <dbReference type="Proteomes" id="UP000243719"/>
    </source>
</evidence>
<evidence type="ECO:0000256" key="9">
    <source>
        <dbReference type="RuleBase" id="RU003811"/>
    </source>
</evidence>
<comment type="pathway">
    <text evidence="1 7 8">Cofactor biosynthesis; NAD(+) biosynthesis; NAD(+) from deamido-NAD(+) (L-Gln route): step 1/1.</text>
</comment>
<dbReference type="Proteomes" id="UP000243719">
    <property type="component" value="Unassembled WGS sequence"/>
</dbReference>
<dbReference type="CDD" id="cd07570">
    <property type="entry name" value="GAT_Gln-NAD-synth"/>
    <property type="match status" value="1"/>
</dbReference>
<dbReference type="Pfam" id="PF00795">
    <property type="entry name" value="CN_hydrolase"/>
    <property type="match status" value="1"/>
</dbReference>
<reference evidence="12" key="1">
    <citation type="submission" date="2016-09" db="EMBL/GenBank/DDBJ databases">
        <authorList>
            <person name="Varghese N."/>
            <person name="Submissions S."/>
        </authorList>
    </citation>
    <scope>NUCLEOTIDE SEQUENCE [LARGE SCALE GENOMIC DNA]</scope>
    <source>
        <strain evidence="12">JS23</strain>
    </source>
</reference>
<dbReference type="InterPro" id="IPR003694">
    <property type="entry name" value="NAD_synthase"/>
</dbReference>
<dbReference type="GO" id="GO:0009435">
    <property type="term" value="P:NAD+ biosynthetic process"/>
    <property type="evidence" value="ECO:0007669"/>
    <property type="project" value="UniProtKB-UniRule"/>
</dbReference>
<dbReference type="PROSITE" id="PS50263">
    <property type="entry name" value="CN_HYDROLASE"/>
    <property type="match status" value="1"/>
</dbReference>
<dbReference type="PANTHER" id="PTHR23090">
    <property type="entry name" value="NH 3 /GLUTAMINE-DEPENDENT NAD + SYNTHETASE"/>
    <property type="match status" value="1"/>
</dbReference>
<accession>A0A1H2PMT3</accession>
<feature type="binding site" evidence="7">
    <location>
        <position position="188"/>
    </location>
    <ligand>
        <name>L-glutamine</name>
        <dbReference type="ChEBI" id="CHEBI:58359"/>
    </ligand>
</feature>
<feature type="binding site" evidence="7">
    <location>
        <position position="411"/>
    </location>
    <ligand>
        <name>deamido-NAD(+)</name>
        <dbReference type="ChEBI" id="CHEBI:58437"/>
        <note>ligand shared between two neighboring subunits</note>
    </ligand>
</feature>
<dbReference type="GO" id="GO:0003952">
    <property type="term" value="F:NAD+ synthase (glutamine-hydrolyzing) activity"/>
    <property type="evidence" value="ECO:0007669"/>
    <property type="project" value="UniProtKB-UniRule"/>
</dbReference>
<dbReference type="NCBIfam" id="NF010588">
    <property type="entry name" value="PRK13981.1"/>
    <property type="match status" value="1"/>
</dbReference>
<feature type="active site" description="Proton acceptor; for glutaminase activity" evidence="7">
    <location>
        <position position="43"/>
    </location>
</feature>
<feature type="binding site" evidence="7">
    <location>
        <position position="526"/>
    </location>
    <ligand>
        <name>deamido-NAD(+)</name>
        <dbReference type="ChEBI" id="CHEBI:58437"/>
        <note>ligand shared between two neighboring subunits</note>
    </ligand>
</feature>
<keyword evidence="3 7" id="KW-0436">Ligase</keyword>
<evidence type="ECO:0000256" key="4">
    <source>
        <dbReference type="ARBA" id="ARBA00022741"/>
    </source>
</evidence>
<feature type="active site" description="Nucleophile; for glutaminase activity" evidence="7">
    <location>
        <position position="162"/>
    </location>
</feature>
<dbReference type="OrthoDB" id="8817375at2"/>
<keyword evidence="5 7" id="KW-0067">ATP-binding</keyword>
<dbReference type="RefSeq" id="WP_091906783.1">
    <property type="nucleotide sequence ID" value="NZ_FNLO01000004.1"/>
</dbReference>
<feature type="active site" description="For glutaminase activity" evidence="7">
    <location>
        <position position="126"/>
    </location>
</feature>
<comment type="catalytic activity">
    <reaction evidence="7 8">
        <text>deamido-NAD(+) + L-glutamine + ATP + H2O = L-glutamate + AMP + diphosphate + NAD(+) + H(+)</text>
        <dbReference type="Rhea" id="RHEA:24384"/>
        <dbReference type="ChEBI" id="CHEBI:15377"/>
        <dbReference type="ChEBI" id="CHEBI:15378"/>
        <dbReference type="ChEBI" id="CHEBI:29985"/>
        <dbReference type="ChEBI" id="CHEBI:30616"/>
        <dbReference type="ChEBI" id="CHEBI:33019"/>
        <dbReference type="ChEBI" id="CHEBI:57540"/>
        <dbReference type="ChEBI" id="CHEBI:58359"/>
        <dbReference type="ChEBI" id="CHEBI:58437"/>
        <dbReference type="ChEBI" id="CHEBI:456215"/>
        <dbReference type="EC" id="6.3.5.1"/>
    </reaction>
</comment>
<dbReference type="EMBL" id="FNLO01000004">
    <property type="protein sequence ID" value="SDV47962.1"/>
    <property type="molecule type" value="Genomic_DNA"/>
</dbReference>
<evidence type="ECO:0000256" key="1">
    <source>
        <dbReference type="ARBA" id="ARBA00005188"/>
    </source>
</evidence>
<dbReference type="InterPro" id="IPR003010">
    <property type="entry name" value="C-N_Hydrolase"/>
</dbReference>
<dbReference type="InterPro" id="IPR014729">
    <property type="entry name" value="Rossmann-like_a/b/a_fold"/>
</dbReference>